<dbReference type="PATRIC" id="fig|1189619.4.peg.2431"/>
<keyword evidence="8" id="KW-1185">Reference proteome</keyword>
<dbReference type="InterPro" id="IPR029063">
    <property type="entry name" value="SAM-dependent_MTases_sf"/>
</dbReference>
<dbReference type="RefSeq" id="WP_003442405.1">
    <property type="nucleotide sequence ID" value="NZ_APLF01000013.1"/>
</dbReference>
<proteinExistence type="inferred from homology"/>
<feature type="binding site" evidence="6">
    <location>
        <position position="98"/>
    </location>
    <ligand>
        <name>S-adenosyl-L-methionine</name>
        <dbReference type="ChEBI" id="CHEBI:59789"/>
    </ligand>
</feature>
<dbReference type="GO" id="GO:0005737">
    <property type="term" value="C:cytoplasm"/>
    <property type="evidence" value="ECO:0007669"/>
    <property type="project" value="UniProtKB-SubCell"/>
</dbReference>
<dbReference type="Gene3D" id="1.10.150.170">
    <property type="entry name" value="Putative methyltransferase TM0872, insert domain"/>
    <property type="match status" value="1"/>
</dbReference>
<evidence type="ECO:0000256" key="3">
    <source>
        <dbReference type="ARBA" id="ARBA00022603"/>
    </source>
</evidence>
<dbReference type="InterPro" id="IPR023397">
    <property type="entry name" value="SAM-dep_MeTrfase_MraW_recog"/>
</dbReference>
<keyword evidence="6" id="KW-0963">Cytoplasm</keyword>
<dbReference type="NCBIfam" id="TIGR00006">
    <property type="entry name" value="16S rRNA (cytosine(1402)-N(4))-methyltransferase RsmH"/>
    <property type="match status" value="1"/>
</dbReference>
<dbReference type="EC" id="2.1.1.199" evidence="6"/>
<comment type="subcellular location">
    <subcellularLocation>
        <location evidence="6">Cytoplasm</location>
    </subcellularLocation>
</comment>
<dbReference type="GO" id="GO:0070475">
    <property type="term" value="P:rRNA base methylation"/>
    <property type="evidence" value="ECO:0007669"/>
    <property type="project" value="UniProtKB-UniRule"/>
</dbReference>
<sequence length="301" mass="34128">MTSKAYHLPVLLKESVDGMSIQPDGTYVDVTFGGGGHSAEILSRLGEKGRLFAFDQDQDAQENSIDDPRFTLIPANFRFIKRFLRLEGVKEVDGILGDFGVSSHQFDKGERGFSIRFEAELDMRMDQNTGLSASELVNTYSQEQLAQLIWQYGEIKMSRKLANAIVERRSNEPIKSTKDLNDLLTPFFPPTKVNKFLAQVYQAIRIEVNQEMEALKEFLLQTSELMTKGGRLSLISYHSLEDRLVKRFIRDGKFSGAPEKDFYGNMLVPFKKVGKMITPGATELQENKRSRSAKLRIGEKL</sequence>
<evidence type="ECO:0000256" key="4">
    <source>
        <dbReference type="ARBA" id="ARBA00022679"/>
    </source>
</evidence>
<gene>
    <name evidence="6" type="primary">rsmH</name>
    <name evidence="7" type="ORF">pgond44_11783</name>
</gene>
<dbReference type="STRING" id="1189619.pgond44_11783"/>
<protein>
    <recommendedName>
        <fullName evidence="6">Ribosomal RNA small subunit methyltransferase H</fullName>
        <ecNumber evidence="6">2.1.1.199</ecNumber>
    </recommendedName>
    <alternativeName>
        <fullName evidence="6">16S rRNA m(4)C1402 methyltransferase</fullName>
    </alternativeName>
    <alternativeName>
        <fullName evidence="6">rRNA (cytosine-N(4)-)-methyltransferase RsmH</fullName>
    </alternativeName>
</protein>
<feature type="binding site" evidence="6">
    <location>
        <position position="55"/>
    </location>
    <ligand>
        <name>S-adenosyl-L-methionine</name>
        <dbReference type="ChEBI" id="CHEBI:59789"/>
    </ligand>
</feature>
<keyword evidence="4 6" id="KW-0808">Transferase</keyword>
<dbReference type="GO" id="GO:0071424">
    <property type="term" value="F:rRNA (cytosine-N4-)-methyltransferase activity"/>
    <property type="evidence" value="ECO:0007669"/>
    <property type="project" value="UniProtKB-UniRule"/>
</dbReference>
<evidence type="ECO:0000256" key="1">
    <source>
        <dbReference type="ARBA" id="ARBA00010396"/>
    </source>
</evidence>
<comment type="catalytic activity">
    <reaction evidence="6">
        <text>cytidine(1402) in 16S rRNA + S-adenosyl-L-methionine = N(4)-methylcytidine(1402) in 16S rRNA + S-adenosyl-L-homocysteine + H(+)</text>
        <dbReference type="Rhea" id="RHEA:42928"/>
        <dbReference type="Rhea" id="RHEA-COMP:10286"/>
        <dbReference type="Rhea" id="RHEA-COMP:10287"/>
        <dbReference type="ChEBI" id="CHEBI:15378"/>
        <dbReference type="ChEBI" id="CHEBI:57856"/>
        <dbReference type="ChEBI" id="CHEBI:59789"/>
        <dbReference type="ChEBI" id="CHEBI:74506"/>
        <dbReference type="ChEBI" id="CHEBI:82748"/>
        <dbReference type="EC" id="2.1.1.199"/>
    </reaction>
</comment>
<reference evidence="7 8" key="1">
    <citation type="journal article" date="2014" name="Genome Biol. Evol.">
        <title>Extensive gene acquisition in the extremely psychrophilic bacterial species Psychroflexus torquis and the link to sea-ice ecosystem specialism.</title>
        <authorList>
            <person name="Feng S."/>
            <person name="Powell S.M."/>
            <person name="Wilson R."/>
            <person name="Bowman J.P."/>
        </authorList>
    </citation>
    <scope>NUCLEOTIDE SEQUENCE [LARGE SCALE GENOMIC DNA]</scope>
    <source>
        <strain evidence="7 8">ACAM 44</strain>
    </source>
</reference>
<accession>N1WN81</accession>
<dbReference type="Proteomes" id="UP000012317">
    <property type="component" value="Unassembled WGS sequence"/>
</dbReference>
<evidence type="ECO:0000256" key="5">
    <source>
        <dbReference type="ARBA" id="ARBA00022691"/>
    </source>
</evidence>
<dbReference type="Pfam" id="PF01795">
    <property type="entry name" value="Methyltransf_5"/>
    <property type="match status" value="1"/>
</dbReference>
<dbReference type="PANTHER" id="PTHR11265:SF0">
    <property type="entry name" value="12S RRNA N4-METHYLCYTIDINE METHYLTRANSFERASE"/>
    <property type="match status" value="1"/>
</dbReference>
<evidence type="ECO:0000313" key="8">
    <source>
        <dbReference type="Proteomes" id="UP000012317"/>
    </source>
</evidence>
<dbReference type="eggNOG" id="COG0275">
    <property type="taxonomic scope" value="Bacteria"/>
</dbReference>
<comment type="similarity">
    <text evidence="1 6">Belongs to the methyltransferase superfamily. RsmH family.</text>
</comment>
<evidence type="ECO:0000256" key="2">
    <source>
        <dbReference type="ARBA" id="ARBA00022552"/>
    </source>
</evidence>
<comment type="caution">
    <text evidence="7">The sequence shown here is derived from an EMBL/GenBank/DDBJ whole genome shotgun (WGS) entry which is preliminary data.</text>
</comment>
<dbReference type="SUPFAM" id="SSF53335">
    <property type="entry name" value="S-adenosyl-L-methionine-dependent methyltransferases"/>
    <property type="match status" value="1"/>
</dbReference>
<dbReference type="SUPFAM" id="SSF81799">
    <property type="entry name" value="Putative methyltransferase TM0872, insert domain"/>
    <property type="match status" value="1"/>
</dbReference>
<feature type="binding site" evidence="6">
    <location>
        <begin position="35"/>
        <end position="37"/>
    </location>
    <ligand>
        <name>S-adenosyl-L-methionine</name>
        <dbReference type="ChEBI" id="CHEBI:59789"/>
    </ligand>
</feature>
<comment type="function">
    <text evidence="6">Specifically methylates the N4 position of cytidine in position 1402 (C1402) of 16S rRNA.</text>
</comment>
<dbReference type="InterPro" id="IPR002903">
    <property type="entry name" value="RsmH"/>
</dbReference>
<dbReference type="AlphaFoldDB" id="N1WN81"/>
<dbReference type="HAMAP" id="MF_01007">
    <property type="entry name" value="16SrRNA_methyltr_H"/>
    <property type="match status" value="1"/>
</dbReference>
<keyword evidence="5 6" id="KW-0949">S-adenosyl-L-methionine</keyword>
<name>N1WN81_9FLAO</name>
<dbReference type="EMBL" id="APLF01000013">
    <property type="protein sequence ID" value="EMY80425.1"/>
    <property type="molecule type" value="Genomic_DNA"/>
</dbReference>
<evidence type="ECO:0000313" key="7">
    <source>
        <dbReference type="EMBL" id="EMY80425.1"/>
    </source>
</evidence>
<feature type="binding site" evidence="6">
    <location>
        <position position="77"/>
    </location>
    <ligand>
        <name>S-adenosyl-L-methionine</name>
        <dbReference type="ChEBI" id="CHEBI:59789"/>
    </ligand>
</feature>
<keyword evidence="3 6" id="KW-0489">Methyltransferase</keyword>
<keyword evidence="2 6" id="KW-0698">rRNA processing</keyword>
<dbReference type="PANTHER" id="PTHR11265">
    <property type="entry name" value="S-ADENOSYL-METHYLTRANSFERASE MRAW"/>
    <property type="match status" value="1"/>
</dbReference>
<evidence type="ECO:0000256" key="6">
    <source>
        <dbReference type="HAMAP-Rule" id="MF_01007"/>
    </source>
</evidence>
<dbReference type="Gene3D" id="3.40.50.150">
    <property type="entry name" value="Vaccinia Virus protein VP39"/>
    <property type="match status" value="1"/>
</dbReference>
<organism evidence="7 8">
    <name type="scientific">Psychroflexus gondwanensis ACAM 44</name>
    <dbReference type="NCBI Taxonomy" id="1189619"/>
    <lineage>
        <taxon>Bacteria</taxon>
        <taxon>Pseudomonadati</taxon>
        <taxon>Bacteroidota</taxon>
        <taxon>Flavobacteriia</taxon>
        <taxon>Flavobacteriales</taxon>
        <taxon>Flavobacteriaceae</taxon>
        <taxon>Psychroflexus</taxon>
    </lineage>
</organism>
<feature type="binding site" evidence="6">
    <location>
        <position position="105"/>
    </location>
    <ligand>
        <name>S-adenosyl-L-methionine</name>
        <dbReference type="ChEBI" id="CHEBI:59789"/>
    </ligand>
</feature>
<dbReference type="PIRSF" id="PIRSF004486">
    <property type="entry name" value="MraW"/>
    <property type="match status" value="1"/>
</dbReference>